<proteinExistence type="predicted"/>
<dbReference type="GeneID" id="37030551"/>
<dbReference type="AlphaFoldDB" id="A0A316UJJ5"/>
<dbReference type="RefSeq" id="XP_025359123.1">
    <property type="nucleotide sequence ID" value="XM_025508728.1"/>
</dbReference>
<dbReference type="InterPro" id="IPR052769">
    <property type="entry name" value="TPR_domain_protein"/>
</dbReference>
<dbReference type="OrthoDB" id="1872379at2759"/>
<accession>A0A316UJJ5</accession>
<dbReference type="STRING" id="1569628.A0A316UJJ5"/>
<keyword evidence="3" id="KW-1185">Reference proteome</keyword>
<dbReference type="SMART" id="SM00028">
    <property type="entry name" value="TPR"/>
    <property type="match status" value="2"/>
</dbReference>
<dbReference type="Proteomes" id="UP000245884">
    <property type="component" value="Unassembled WGS sequence"/>
</dbReference>
<feature type="non-terminal residue" evidence="2">
    <location>
        <position position="1"/>
    </location>
</feature>
<sequence length="242" mass="27162">EEAQQFKLAANTAFERGDYEAAISEYRDALASLPPREPMSETETQQENEAERRNATPAQASASLRELTPLEQQEEERLAALTPSQRLVEEERARSEREVHSLRTTLWSNLAACELKARRWERAKEACDEALTLEPLHLKSLHRRATACEEVGSYSSLCTACEDLTALLKHPGVPPTFRPTLRSTLARVEKKKATAGEKERDEMLGKLKGLGDKVLGGLFGLSTDNFKFEKNEDGGYGVQFRR</sequence>
<dbReference type="Gene3D" id="1.25.40.10">
    <property type="entry name" value="Tetratricopeptide repeat domain"/>
    <property type="match status" value="2"/>
</dbReference>
<dbReference type="EMBL" id="KZ819680">
    <property type="protein sequence ID" value="PWN24511.1"/>
    <property type="molecule type" value="Genomic_DNA"/>
</dbReference>
<evidence type="ECO:0000313" key="3">
    <source>
        <dbReference type="Proteomes" id="UP000245884"/>
    </source>
</evidence>
<dbReference type="PANTHER" id="PTHR46014:SF1">
    <property type="entry name" value="TETRATRICOPEPTIDE REPEAT PROTEIN 1"/>
    <property type="match status" value="1"/>
</dbReference>
<dbReference type="InterPro" id="IPR011990">
    <property type="entry name" value="TPR-like_helical_dom_sf"/>
</dbReference>
<evidence type="ECO:0000256" key="1">
    <source>
        <dbReference type="SAM" id="MobiDB-lite"/>
    </source>
</evidence>
<dbReference type="SUPFAM" id="SSF48452">
    <property type="entry name" value="TPR-like"/>
    <property type="match status" value="1"/>
</dbReference>
<feature type="region of interest" description="Disordered" evidence="1">
    <location>
        <begin position="28"/>
        <end position="95"/>
    </location>
</feature>
<organism evidence="2 3">
    <name type="scientific">Jaminaea rosea</name>
    <dbReference type="NCBI Taxonomy" id="1569628"/>
    <lineage>
        <taxon>Eukaryota</taxon>
        <taxon>Fungi</taxon>
        <taxon>Dikarya</taxon>
        <taxon>Basidiomycota</taxon>
        <taxon>Ustilaginomycotina</taxon>
        <taxon>Exobasidiomycetes</taxon>
        <taxon>Microstromatales</taxon>
        <taxon>Microstromatales incertae sedis</taxon>
        <taxon>Jaminaea</taxon>
    </lineage>
</organism>
<dbReference type="PANTHER" id="PTHR46014">
    <property type="entry name" value="TETRATRICOPEPTIDE REPEAT PROTEIN 1"/>
    <property type="match status" value="1"/>
</dbReference>
<evidence type="ECO:0000313" key="2">
    <source>
        <dbReference type="EMBL" id="PWN24511.1"/>
    </source>
</evidence>
<reference evidence="2 3" key="1">
    <citation type="journal article" date="2018" name="Mol. Biol. Evol.">
        <title>Broad Genomic Sampling Reveals a Smut Pathogenic Ancestry of the Fungal Clade Ustilaginomycotina.</title>
        <authorList>
            <person name="Kijpornyongpan T."/>
            <person name="Mondo S.J."/>
            <person name="Barry K."/>
            <person name="Sandor L."/>
            <person name="Lee J."/>
            <person name="Lipzen A."/>
            <person name="Pangilinan J."/>
            <person name="LaButti K."/>
            <person name="Hainaut M."/>
            <person name="Henrissat B."/>
            <person name="Grigoriev I.V."/>
            <person name="Spatafora J.W."/>
            <person name="Aime M.C."/>
        </authorList>
    </citation>
    <scope>NUCLEOTIDE SEQUENCE [LARGE SCALE GENOMIC DNA]</scope>
    <source>
        <strain evidence="2 3">MCA 5214</strain>
    </source>
</reference>
<protein>
    <recommendedName>
        <fullName evidence="4">TPR-like protein</fullName>
    </recommendedName>
</protein>
<name>A0A316UJJ5_9BASI</name>
<evidence type="ECO:0008006" key="4">
    <source>
        <dbReference type="Google" id="ProtNLM"/>
    </source>
</evidence>
<gene>
    <name evidence="2" type="ORF">BDZ90DRAFT_268992</name>
</gene>
<dbReference type="InterPro" id="IPR019734">
    <property type="entry name" value="TPR_rpt"/>
</dbReference>